<evidence type="ECO:0000313" key="2">
    <source>
        <dbReference type="Proteomes" id="UP001597493"/>
    </source>
</evidence>
<dbReference type="Pfam" id="PF11300">
    <property type="entry name" value="DUF3102"/>
    <property type="match status" value="1"/>
</dbReference>
<dbReference type="Proteomes" id="UP001597493">
    <property type="component" value="Unassembled WGS sequence"/>
</dbReference>
<protein>
    <submittedName>
        <fullName evidence="1">DUF3102 domain-containing protein</fullName>
    </submittedName>
</protein>
<gene>
    <name evidence="1" type="ORF">ACFSW5_14945</name>
</gene>
<dbReference type="InterPro" id="IPR021451">
    <property type="entry name" value="DUF3102"/>
</dbReference>
<dbReference type="EMBL" id="JBHUMY010000016">
    <property type="protein sequence ID" value="MFD2661549.1"/>
    <property type="molecule type" value="Genomic_DNA"/>
</dbReference>
<evidence type="ECO:0000313" key="1">
    <source>
        <dbReference type="EMBL" id="MFD2661549.1"/>
    </source>
</evidence>
<organism evidence="1 2">
    <name type="scientific">Paenibacillus thailandensis</name>
    <dbReference type="NCBI Taxonomy" id="393250"/>
    <lineage>
        <taxon>Bacteria</taxon>
        <taxon>Bacillati</taxon>
        <taxon>Bacillota</taxon>
        <taxon>Bacilli</taxon>
        <taxon>Bacillales</taxon>
        <taxon>Paenibacillaceae</taxon>
        <taxon>Paenibacillus</taxon>
    </lineage>
</organism>
<sequence>MYVGRCAKSNRPSSPFIGKLITAEINTYKRIAGEAIFEIGRRLKHVKENDLAHGQWEHWLHSIDIVPRTARAMMQAYEQFGNRQTSTVLRLDVGKIFEMLSLPHDIDRAEFVSKPHTIPSSGAVKTVDEMTVREPREVKKALKEAEERAGSYKPMKEVPFYVLYRSNQTL</sequence>
<name>A0ABW5QYU4_9BACL</name>
<proteinExistence type="predicted"/>
<dbReference type="RefSeq" id="WP_379274554.1">
    <property type="nucleotide sequence ID" value="NZ_JBHUGT010000029.1"/>
</dbReference>
<keyword evidence="2" id="KW-1185">Reference proteome</keyword>
<comment type="caution">
    <text evidence="1">The sequence shown here is derived from an EMBL/GenBank/DDBJ whole genome shotgun (WGS) entry which is preliminary data.</text>
</comment>
<reference evidence="2" key="1">
    <citation type="journal article" date="2019" name="Int. J. Syst. Evol. Microbiol.">
        <title>The Global Catalogue of Microorganisms (GCM) 10K type strain sequencing project: providing services to taxonomists for standard genome sequencing and annotation.</title>
        <authorList>
            <consortium name="The Broad Institute Genomics Platform"/>
            <consortium name="The Broad Institute Genome Sequencing Center for Infectious Disease"/>
            <person name="Wu L."/>
            <person name="Ma J."/>
        </authorList>
    </citation>
    <scope>NUCLEOTIDE SEQUENCE [LARGE SCALE GENOMIC DNA]</scope>
    <source>
        <strain evidence="2">TISTR 1827</strain>
    </source>
</reference>
<accession>A0ABW5QYU4</accession>